<dbReference type="Pfam" id="PF01390">
    <property type="entry name" value="SEA"/>
    <property type="match status" value="1"/>
</dbReference>
<name>A0A8C9TU91_SCLFO</name>
<dbReference type="InterPro" id="IPR036364">
    <property type="entry name" value="SEA_dom_sf"/>
</dbReference>
<dbReference type="InterPro" id="IPR033223">
    <property type="entry name" value="TTMP"/>
</dbReference>
<keyword evidence="2" id="KW-0472">Membrane</keyword>
<dbReference type="AlphaFoldDB" id="A0A8C9TU91"/>
<feature type="compositionally biased region" description="Basic and acidic residues" evidence="1">
    <location>
        <begin position="1"/>
        <end position="14"/>
    </location>
</feature>
<evidence type="ECO:0000256" key="2">
    <source>
        <dbReference type="SAM" id="Phobius"/>
    </source>
</evidence>
<dbReference type="Ensembl" id="ENSSFOT00015066158.1">
    <property type="protein sequence ID" value="ENSSFOP00015052547.1"/>
    <property type="gene ID" value="ENSSFOG00015029696.1"/>
</dbReference>
<feature type="transmembrane region" description="Helical" evidence="2">
    <location>
        <begin position="117"/>
        <end position="143"/>
    </location>
</feature>
<dbReference type="CTD" id="110437884"/>
<evidence type="ECO:0000313" key="5">
    <source>
        <dbReference type="Proteomes" id="UP000694397"/>
    </source>
</evidence>
<dbReference type="PANTHER" id="PTHR14636">
    <property type="entry name" value="TPA-INDUCED TRANSMEMBRANE PROTEIN"/>
    <property type="match status" value="1"/>
</dbReference>
<evidence type="ECO:0000259" key="3">
    <source>
        <dbReference type="PROSITE" id="PS50024"/>
    </source>
</evidence>
<evidence type="ECO:0000313" key="4">
    <source>
        <dbReference type="Ensembl" id="ENSSFOP00015052547.1"/>
    </source>
</evidence>
<keyword evidence="5" id="KW-1185">Reference proteome</keyword>
<protein>
    <recommendedName>
        <fullName evidence="3">SEA domain-containing protein</fullName>
    </recommendedName>
</protein>
<reference evidence="4 5" key="1">
    <citation type="submission" date="2019-04" db="EMBL/GenBank/DDBJ databases">
        <authorList>
            <consortium name="Wellcome Sanger Institute Data Sharing"/>
        </authorList>
    </citation>
    <scope>NUCLEOTIDE SEQUENCE [LARGE SCALE GENOMIC DNA]</scope>
</reference>
<dbReference type="PANTHER" id="PTHR14636:SF1">
    <property type="entry name" value="TPA-INDUCED TRANSMEMBRANE PROTEIN"/>
    <property type="match status" value="1"/>
</dbReference>
<dbReference type="Gene3D" id="3.30.70.960">
    <property type="entry name" value="SEA domain"/>
    <property type="match status" value="1"/>
</dbReference>
<dbReference type="OrthoDB" id="8879801at2759"/>
<gene>
    <name evidence="4" type="primary">c10h3orf52</name>
</gene>
<feature type="domain" description="SEA" evidence="3">
    <location>
        <begin position="157"/>
        <end position="275"/>
    </location>
</feature>
<dbReference type="GeneID" id="108941500"/>
<organism evidence="4 5">
    <name type="scientific">Scleropages formosus</name>
    <name type="common">Asian bonytongue</name>
    <name type="synonym">Osteoglossum formosum</name>
    <dbReference type="NCBI Taxonomy" id="113540"/>
    <lineage>
        <taxon>Eukaryota</taxon>
        <taxon>Metazoa</taxon>
        <taxon>Chordata</taxon>
        <taxon>Craniata</taxon>
        <taxon>Vertebrata</taxon>
        <taxon>Euteleostomi</taxon>
        <taxon>Actinopterygii</taxon>
        <taxon>Neopterygii</taxon>
        <taxon>Teleostei</taxon>
        <taxon>Osteoglossocephala</taxon>
        <taxon>Osteoglossomorpha</taxon>
        <taxon>Osteoglossiformes</taxon>
        <taxon>Osteoglossidae</taxon>
        <taxon>Scleropages</taxon>
    </lineage>
</organism>
<dbReference type="SUPFAM" id="SSF82671">
    <property type="entry name" value="SEA domain"/>
    <property type="match status" value="1"/>
</dbReference>
<proteinExistence type="predicted"/>
<keyword evidence="2" id="KW-0812">Transmembrane</keyword>
<dbReference type="GeneTree" id="ENSGT00390000014574"/>
<reference evidence="4" key="3">
    <citation type="submission" date="2025-09" db="UniProtKB">
        <authorList>
            <consortium name="Ensembl"/>
        </authorList>
    </citation>
    <scope>IDENTIFICATION</scope>
</reference>
<accession>A0A8C9TU91</accession>
<dbReference type="InterPro" id="IPR000082">
    <property type="entry name" value="SEA_dom"/>
</dbReference>
<keyword evidence="2" id="KW-1133">Transmembrane helix</keyword>
<feature type="region of interest" description="Disordered" evidence="1">
    <location>
        <begin position="1"/>
        <end position="48"/>
    </location>
</feature>
<dbReference type="Proteomes" id="UP000694397">
    <property type="component" value="Chromosome 10"/>
</dbReference>
<sequence length="287" mass="32405">MSESIELEKLERAQEGAGEPLDNNNCGEERGHGAKAQANVDGLCPPVTPEEEIESLLPAQGAASNGSQHTAESHVMISVDPQTVHAQESRRQRSRKNKEIQWITASLNEIVFWKLKLWMIIVIIFLVIALVIILSLVLCSVIYEDEDEKFDRDLFTVPIFYSGTFKLVNQEFTEELLSTLSPQSQNLSAQLREKLSDLYSSSPALGRYFFGAGVSLFSNVSIMAHYWLKFQLPSEHVDLLQYTVSKEMVLNVLRQHLYDKDTDLQDSLYIDPTSLHMDAGRSILTEK</sequence>
<dbReference type="PROSITE" id="PS50024">
    <property type="entry name" value="SEA"/>
    <property type="match status" value="1"/>
</dbReference>
<reference evidence="4" key="2">
    <citation type="submission" date="2025-08" db="UniProtKB">
        <authorList>
            <consortium name="Ensembl"/>
        </authorList>
    </citation>
    <scope>IDENTIFICATION</scope>
</reference>
<evidence type="ECO:0000256" key="1">
    <source>
        <dbReference type="SAM" id="MobiDB-lite"/>
    </source>
</evidence>